<dbReference type="Proteomes" id="UP000674938">
    <property type="component" value="Unassembled WGS sequence"/>
</dbReference>
<reference evidence="1" key="1">
    <citation type="submission" date="2020-12" db="EMBL/GenBank/DDBJ databases">
        <title>Vagococcus allomyrinae sp. nov. and Enterococcus lavae sp. nov., isolated from the larvae of Allomyrina dichotoma.</title>
        <authorList>
            <person name="Lee S.D."/>
        </authorList>
    </citation>
    <scope>NUCLEOTIDE SEQUENCE</scope>
    <source>
        <strain evidence="1">BWB3-3</strain>
    </source>
</reference>
<comment type="caution">
    <text evidence="1">The sequence shown here is derived from an EMBL/GenBank/DDBJ whole genome shotgun (WGS) entry which is preliminary data.</text>
</comment>
<name>A0A940PDZ2_9ENTE</name>
<gene>
    <name evidence="1" type="ORF">I6N95_08615</name>
</gene>
<dbReference type="Pfam" id="PF19807">
    <property type="entry name" value="DUF6290"/>
    <property type="match status" value="1"/>
</dbReference>
<evidence type="ECO:0000313" key="1">
    <source>
        <dbReference type="EMBL" id="MBP1041063.1"/>
    </source>
</evidence>
<proteinExistence type="predicted"/>
<dbReference type="InterPro" id="IPR046257">
    <property type="entry name" value="DUF6290"/>
</dbReference>
<organism evidence="1 2">
    <name type="scientific">Vagococcus allomyrinae</name>
    <dbReference type="NCBI Taxonomy" id="2794353"/>
    <lineage>
        <taxon>Bacteria</taxon>
        <taxon>Bacillati</taxon>
        <taxon>Bacillota</taxon>
        <taxon>Bacilli</taxon>
        <taxon>Lactobacillales</taxon>
        <taxon>Enterococcaceae</taxon>
        <taxon>Vagococcus</taxon>
    </lineage>
</organism>
<dbReference type="EMBL" id="JAEEGA010000005">
    <property type="protein sequence ID" value="MBP1041063.1"/>
    <property type="molecule type" value="Genomic_DNA"/>
</dbReference>
<dbReference type="RefSeq" id="WP_209526706.1">
    <property type="nucleotide sequence ID" value="NZ_JAEEGA010000005.1"/>
</dbReference>
<accession>A0A940PDZ2</accession>
<dbReference type="NCBIfam" id="NF046040">
    <property type="entry name" value="RelB_antitoxin"/>
    <property type="match status" value="1"/>
</dbReference>
<keyword evidence="2" id="KW-1185">Reference proteome</keyword>
<evidence type="ECO:0000313" key="2">
    <source>
        <dbReference type="Proteomes" id="UP000674938"/>
    </source>
</evidence>
<dbReference type="AlphaFoldDB" id="A0A940PDZ2"/>
<sequence>MPTIHVDVSEEEHEFLTAMAKLEDKDVAELLKTATFEHLEDYYDAQLGDKPYEDFLQHTKIRPISELLRDWVAEED</sequence>
<protein>
    <submittedName>
        <fullName evidence="1">Toxin-antitoxin system, antitoxin component</fullName>
    </submittedName>
</protein>